<keyword evidence="2" id="KW-0560">Oxidoreductase</keyword>
<dbReference type="InterPro" id="IPR051626">
    <property type="entry name" value="Oxidoreductase_gamma_subunit"/>
</dbReference>
<dbReference type="EMBL" id="RCOR01000018">
    <property type="protein sequence ID" value="RSN69619.1"/>
    <property type="molecule type" value="Genomic_DNA"/>
</dbReference>
<accession>A0A429G6Z8</accession>
<evidence type="ECO:0000313" key="6">
    <source>
        <dbReference type="Proteomes" id="UP000278149"/>
    </source>
</evidence>
<dbReference type="EC" id="1.2.7.1" evidence="1"/>
<name>A0A429G6Z8_9CREN</name>
<dbReference type="GO" id="GO:0019164">
    <property type="term" value="F:pyruvate synthase activity"/>
    <property type="evidence" value="ECO:0007669"/>
    <property type="project" value="UniProtKB-EC"/>
</dbReference>
<protein>
    <recommendedName>
        <fullName evidence="1">pyruvate synthase</fullName>
        <ecNumber evidence="1">1.2.7.1</ecNumber>
    </recommendedName>
</protein>
<dbReference type="Proteomes" id="UP000278149">
    <property type="component" value="Unassembled WGS sequence"/>
</dbReference>
<evidence type="ECO:0000256" key="1">
    <source>
        <dbReference type="ARBA" id="ARBA00012822"/>
    </source>
</evidence>
<organism evidence="5 6">
    <name type="scientific">Candidatus Korarchaeum cryptofilum</name>
    <dbReference type="NCBI Taxonomy" id="498846"/>
    <lineage>
        <taxon>Archaea</taxon>
        <taxon>Thermoproteota</taxon>
        <taxon>Candidatus Korarchaeia</taxon>
        <taxon>Candidatus Korarchaeales</taxon>
        <taxon>Candidatus Korarchaeaceae</taxon>
        <taxon>Candidatus Korarchaeum</taxon>
    </lineage>
</organism>
<dbReference type="PANTHER" id="PTHR43366">
    <property type="entry name" value="PYRUVATE SYNTHASE SUBUNIT PORC"/>
    <property type="match status" value="1"/>
</dbReference>
<keyword evidence="5" id="KW-0670">Pyruvate</keyword>
<dbReference type="NCBIfam" id="TIGR02175">
    <property type="entry name" value="PorC_KorC"/>
    <property type="match status" value="1"/>
</dbReference>
<dbReference type="RefSeq" id="WP_125741225.1">
    <property type="nucleotide sequence ID" value="NZ_RCOR01000018.1"/>
</dbReference>
<reference evidence="5 6" key="1">
    <citation type="submission" date="2018-10" db="EMBL/GenBank/DDBJ databases">
        <title>Co-occurring genomic capacity for anaerobic methane metabolism and dissimilatory sulfite reduction discovered in the Korarchaeota.</title>
        <authorList>
            <person name="Mckay L.J."/>
            <person name="Dlakic M."/>
            <person name="Fields M.W."/>
            <person name="Delmont T.O."/>
            <person name="Eren A.M."/>
            <person name="Jay Z.J."/>
            <person name="Klingelsmith K.B."/>
            <person name="Rusch D.B."/>
            <person name="Inskeep W.P."/>
        </authorList>
    </citation>
    <scope>NUCLEOTIDE SEQUENCE [LARGE SCALE GENOMIC DNA]</scope>
    <source>
        <strain evidence="5 6">WS</strain>
    </source>
</reference>
<feature type="domain" description="Pyruvate/ketoisovalerate oxidoreductase catalytic" evidence="4">
    <location>
        <begin position="17"/>
        <end position="188"/>
    </location>
</feature>
<proteinExistence type="predicted"/>
<dbReference type="SUPFAM" id="SSF53323">
    <property type="entry name" value="Pyruvate-ferredoxin oxidoreductase, PFOR, domain III"/>
    <property type="match status" value="1"/>
</dbReference>
<gene>
    <name evidence="5" type="ORF">D9Q81_03180</name>
</gene>
<dbReference type="InterPro" id="IPR002869">
    <property type="entry name" value="Pyrv_flavodox_OxRed_cen"/>
</dbReference>
<dbReference type="Gene3D" id="3.40.920.10">
    <property type="entry name" value="Pyruvate-ferredoxin oxidoreductase, PFOR, domain III"/>
    <property type="match status" value="1"/>
</dbReference>
<dbReference type="InterPro" id="IPR019752">
    <property type="entry name" value="Pyrv/ketoisovalerate_OxRed_cat"/>
</dbReference>
<dbReference type="Pfam" id="PF01558">
    <property type="entry name" value="POR"/>
    <property type="match status" value="1"/>
</dbReference>
<sequence>MKWGDVPLIEIRWHGRGGQGVWSGSAVLAYAAIKAGKYAQSFPQFGPERLGGPVTAFNRIDDEPIVERGPIYEPDIVIVIDPSLVKPRYVSSLIEGLKPGGKLLVNSEGDPSSIRSQLSIPDEFEVWSVDATTIALEEIGRASPNTTMLGLLLAATNLLPIEYLEEGIRWRWSGDVAQKNINALKRAMKEASVDRVKEVIRA</sequence>
<dbReference type="PANTHER" id="PTHR43366:SF1">
    <property type="entry name" value="PYRUVATE SYNTHASE SUBUNIT PORC"/>
    <property type="match status" value="1"/>
</dbReference>
<dbReference type="InterPro" id="IPR011894">
    <property type="entry name" value="PorC_KorC"/>
</dbReference>
<evidence type="ECO:0000259" key="4">
    <source>
        <dbReference type="Pfam" id="PF01558"/>
    </source>
</evidence>
<dbReference type="AlphaFoldDB" id="A0A429G6Z8"/>
<evidence type="ECO:0000256" key="2">
    <source>
        <dbReference type="ARBA" id="ARBA00023002"/>
    </source>
</evidence>
<evidence type="ECO:0000256" key="3">
    <source>
        <dbReference type="ARBA" id="ARBA00049357"/>
    </source>
</evidence>
<comment type="caution">
    <text evidence="5">The sequence shown here is derived from an EMBL/GenBank/DDBJ whole genome shotgun (WGS) entry which is preliminary data.</text>
</comment>
<comment type="catalytic activity">
    <reaction evidence="3">
        <text>2 oxidized [2Fe-2S]-[ferredoxin] + pyruvate + CoA = 2 reduced [2Fe-2S]-[ferredoxin] + acetyl-CoA + CO2 + H(+)</text>
        <dbReference type="Rhea" id="RHEA:12765"/>
        <dbReference type="Rhea" id="RHEA-COMP:10000"/>
        <dbReference type="Rhea" id="RHEA-COMP:10001"/>
        <dbReference type="ChEBI" id="CHEBI:15361"/>
        <dbReference type="ChEBI" id="CHEBI:15378"/>
        <dbReference type="ChEBI" id="CHEBI:16526"/>
        <dbReference type="ChEBI" id="CHEBI:33737"/>
        <dbReference type="ChEBI" id="CHEBI:33738"/>
        <dbReference type="ChEBI" id="CHEBI:57287"/>
        <dbReference type="ChEBI" id="CHEBI:57288"/>
        <dbReference type="EC" id="1.2.7.1"/>
    </reaction>
</comment>
<evidence type="ECO:0000313" key="5">
    <source>
        <dbReference type="EMBL" id="RSN69619.1"/>
    </source>
</evidence>